<sequence length="78" mass="9048">MSPTLTFAFGGVTFFGILLLLSVLLKLTGGRFWSLPFAIMNPQLEAKIGEQLRVFILKYIPVPFVLFLLLFLYEMWRY</sequence>
<feature type="transmembrane region" description="Helical" evidence="1">
    <location>
        <begin position="56"/>
        <end position="76"/>
    </location>
</feature>
<gene>
    <name evidence="2" type="ORF">DOK78_000266</name>
</gene>
<proteinExistence type="predicted"/>
<evidence type="ECO:0000313" key="2">
    <source>
        <dbReference type="EMBL" id="WYJ75690.1"/>
    </source>
</evidence>
<accession>A0ABZ2SII2</accession>
<evidence type="ECO:0000256" key="1">
    <source>
        <dbReference type="SAM" id="Phobius"/>
    </source>
</evidence>
<reference evidence="2 3" key="1">
    <citation type="submission" date="2021-03" db="EMBL/GenBank/DDBJ databases">
        <authorList>
            <person name="Gilmore M.S."/>
            <person name="Schwartzman J."/>
            <person name="Van Tyne D."/>
            <person name="Martin M."/>
            <person name="Earl A.M."/>
            <person name="Manson A.L."/>
            <person name="Straub T."/>
            <person name="Salamzade R."/>
            <person name="Saavedra J."/>
            <person name="Lebreton F."/>
            <person name="Prichula J."/>
            <person name="Schaufler K."/>
            <person name="Gaca A."/>
            <person name="Sgardioli B."/>
            <person name="Wagenaar J."/>
            <person name="Strong T."/>
        </authorList>
    </citation>
    <scope>NUCLEOTIDE SEQUENCE [LARGE SCALE GENOMIC DNA]</scope>
    <source>
        <strain evidence="2 3">DIV2402</strain>
    </source>
</reference>
<keyword evidence="1" id="KW-1133">Transmembrane helix</keyword>
<keyword evidence="1" id="KW-0812">Transmembrane</keyword>
<name>A0ABZ2SII2_9ENTE</name>
<feature type="transmembrane region" description="Helical" evidence="1">
    <location>
        <begin position="6"/>
        <end position="25"/>
    </location>
</feature>
<keyword evidence="1" id="KW-0472">Membrane</keyword>
<evidence type="ECO:0000313" key="3">
    <source>
        <dbReference type="Proteomes" id="UP000664701"/>
    </source>
</evidence>
<dbReference type="RefSeq" id="WP_207941505.1">
    <property type="nucleotide sequence ID" value="NZ_CP147251.1"/>
</dbReference>
<organism evidence="2 3">
    <name type="scientific">Candidatus Enterococcus lowellii</name>
    <dbReference type="NCBI Taxonomy" id="2230877"/>
    <lineage>
        <taxon>Bacteria</taxon>
        <taxon>Bacillati</taxon>
        <taxon>Bacillota</taxon>
        <taxon>Bacilli</taxon>
        <taxon>Lactobacillales</taxon>
        <taxon>Enterococcaceae</taxon>
        <taxon>Enterococcus</taxon>
    </lineage>
</organism>
<reference evidence="2 3" key="2">
    <citation type="submission" date="2024-03" db="EMBL/GenBank/DDBJ databases">
        <title>The Genome Sequence of Enterococcus sp. DIV2402.</title>
        <authorList>
            <consortium name="The Broad Institute Genomics Platform"/>
            <consortium name="The Broad Institute Microbial Omics Core"/>
            <consortium name="The Broad Institute Genomic Center for Infectious Diseases"/>
            <person name="Earl A."/>
            <person name="Manson A."/>
            <person name="Gilmore M."/>
            <person name="Schwartman J."/>
            <person name="Shea T."/>
            <person name="Abouelleil A."/>
            <person name="Cao P."/>
            <person name="Chapman S."/>
            <person name="Cusick C."/>
            <person name="Young S."/>
            <person name="Neafsey D."/>
            <person name="Nusbaum C."/>
            <person name="Birren B."/>
        </authorList>
    </citation>
    <scope>NUCLEOTIDE SEQUENCE [LARGE SCALE GENOMIC DNA]</scope>
    <source>
        <strain evidence="2 3">DIV2402</strain>
    </source>
</reference>
<keyword evidence="3" id="KW-1185">Reference proteome</keyword>
<protein>
    <submittedName>
        <fullName evidence="2">Uncharacterized protein</fullName>
    </submittedName>
</protein>
<dbReference type="EMBL" id="CP147251">
    <property type="protein sequence ID" value="WYJ75690.1"/>
    <property type="molecule type" value="Genomic_DNA"/>
</dbReference>
<dbReference type="Proteomes" id="UP000664701">
    <property type="component" value="Chromosome"/>
</dbReference>